<evidence type="ECO:0000313" key="5">
    <source>
        <dbReference type="EMBL" id="MDG0794099.1"/>
    </source>
</evidence>
<proteinExistence type="inferred from homology"/>
<dbReference type="InterPro" id="IPR001173">
    <property type="entry name" value="Glyco_trans_2-like"/>
</dbReference>
<accession>A0A9X4KKT1</accession>
<dbReference type="SUPFAM" id="SSF53448">
    <property type="entry name" value="Nucleotide-diphospho-sugar transferases"/>
    <property type="match status" value="1"/>
</dbReference>
<keyword evidence="3 5" id="KW-0808">Transferase</keyword>
<gene>
    <name evidence="5" type="ORF">OMP38_27170</name>
</gene>
<dbReference type="PANTHER" id="PTHR22916:SF51">
    <property type="entry name" value="GLYCOSYLTRANSFERASE EPSH-RELATED"/>
    <property type="match status" value="1"/>
</dbReference>
<dbReference type="EMBL" id="JAPDHZ010000006">
    <property type="protein sequence ID" value="MDG0794099.1"/>
    <property type="molecule type" value="Genomic_DNA"/>
</dbReference>
<comment type="similarity">
    <text evidence="1">Belongs to the glycosyltransferase 2 family.</text>
</comment>
<evidence type="ECO:0000259" key="4">
    <source>
        <dbReference type="Pfam" id="PF00535"/>
    </source>
</evidence>
<dbReference type="PANTHER" id="PTHR22916">
    <property type="entry name" value="GLYCOSYLTRANSFERASE"/>
    <property type="match status" value="1"/>
</dbReference>
<feature type="domain" description="Glycosyltransferase 2-like" evidence="4">
    <location>
        <begin position="6"/>
        <end position="123"/>
    </location>
</feature>
<organism evidence="5 6">
    <name type="scientific">Cohnella ginsengisoli</name>
    <dbReference type="NCBI Taxonomy" id="425004"/>
    <lineage>
        <taxon>Bacteria</taxon>
        <taxon>Bacillati</taxon>
        <taxon>Bacillota</taxon>
        <taxon>Bacilli</taxon>
        <taxon>Bacillales</taxon>
        <taxon>Paenibacillaceae</taxon>
        <taxon>Cohnella</taxon>
    </lineage>
</organism>
<dbReference type="Proteomes" id="UP001153387">
    <property type="component" value="Unassembled WGS sequence"/>
</dbReference>
<name>A0A9X4KKT1_9BACL</name>
<dbReference type="RefSeq" id="WP_277567869.1">
    <property type="nucleotide sequence ID" value="NZ_JAPDHZ010000006.1"/>
</dbReference>
<dbReference type="CDD" id="cd00761">
    <property type="entry name" value="Glyco_tranf_GTA_type"/>
    <property type="match status" value="1"/>
</dbReference>
<keyword evidence="2 5" id="KW-0328">Glycosyltransferase</keyword>
<protein>
    <submittedName>
        <fullName evidence="5">Glycosyltransferase</fullName>
        <ecNumber evidence="5">2.4.-.-</ecNumber>
    </submittedName>
</protein>
<sequence length="347" mass="39005">MKPAVSIIVPVYNVAGYLPRCLDSLVGQTLSDIEIILVDDGSTDRSPDILARYAEADSRIRVIRQANQGQGGARNTGLDAASGTYVGFVDADDWADPAMFETLYGRALATGADICACDYNTVYDQRVVPNALGLTDGTVSIAECGIDRYWLDKKFSVVLWNKLYKRSIISGHGIRFDAHGEVFSEDVLFNLFYLLHTRVVTAVPVALYNYYQREGSLMHSFKPDYLQKELTLVEKFRLYYEAYEDREKTDNMTAGLLFDRVLDNSLHNLENRSGLGRLRNDLKQASRHEYFYDSMRRIAGDPGTWLPLRGFALLNSRSLFLLSGCYLKAYHVATRLKKRLAGSGMPA</sequence>
<dbReference type="Pfam" id="PF00535">
    <property type="entry name" value="Glycos_transf_2"/>
    <property type="match status" value="1"/>
</dbReference>
<dbReference type="GO" id="GO:0016757">
    <property type="term" value="F:glycosyltransferase activity"/>
    <property type="evidence" value="ECO:0007669"/>
    <property type="project" value="UniProtKB-KW"/>
</dbReference>
<evidence type="ECO:0000256" key="3">
    <source>
        <dbReference type="ARBA" id="ARBA00022679"/>
    </source>
</evidence>
<dbReference type="InterPro" id="IPR029044">
    <property type="entry name" value="Nucleotide-diphossugar_trans"/>
</dbReference>
<evidence type="ECO:0000256" key="2">
    <source>
        <dbReference type="ARBA" id="ARBA00022676"/>
    </source>
</evidence>
<keyword evidence="6" id="KW-1185">Reference proteome</keyword>
<dbReference type="EC" id="2.4.-.-" evidence="5"/>
<reference evidence="5 6" key="1">
    <citation type="submission" date="2022-10" db="EMBL/GenBank/DDBJ databases">
        <title>Comparative genomic analysis of Cohnella hashimotonis sp. nov., isolated from the International Space Station.</title>
        <authorList>
            <person name="Simpson A."/>
            <person name="Venkateswaran K."/>
        </authorList>
    </citation>
    <scope>NUCLEOTIDE SEQUENCE [LARGE SCALE GENOMIC DNA]</scope>
    <source>
        <strain evidence="5 6">DSM 18997</strain>
    </source>
</reference>
<comment type="caution">
    <text evidence="5">The sequence shown here is derived from an EMBL/GenBank/DDBJ whole genome shotgun (WGS) entry which is preliminary data.</text>
</comment>
<evidence type="ECO:0000256" key="1">
    <source>
        <dbReference type="ARBA" id="ARBA00006739"/>
    </source>
</evidence>
<dbReference type="AlphaFoldDB" id="A0A9X4KKT1"/>
<dbReference type="Gene3D" id="3.90.550.10">
    <property type="entry name" value="Spore Coat Polysaccharide Biosynthesis Protein SpsA, Chain A"/>
    <property type="match status" value="1"/>
</dbReference>
<evidence type="ECO:0000313" key="6">
    <source>
        <dbReference type="Proteomes" id="UP001153387"/>
    </source>
</evidence>